<protein>
    <submittedName>
        <fullName evidence="1">Uncharacterized protein</fullName>
    </submittedName>
</protein>
<reference evidence="1 2" key="1">
    <citation type="journal article" date="2017" name="BMC Genomics">
        <title>Comparative and functional genomics of the Lactococcus lactis taxon; insights into evolution and niche adaptation.</title>
        <authorList>
            <person name="Kelleher P."/>
            <person name="Bottacini F."/>
            <person name="Mahony J."/>
            <person name="Kilcawley K.N."/>
            <person name="van Sinderen D."/>
        </authorList>
    </citation>
    <scope>NUCLEOTIDE SEQUENCE [LARGE SCALE GENOMIC DNA]</scope>
    <source>
        <strain evidence="1 2">UC06</strain>
    </source>
</reference>
<sequence length="314" mass="37530">MNKLSALNKVEEYIAEDLSWLKTGAREDTDWLMFVAYRIKSMMLNSVYKKNQAIMTYEKQELNEDYNDFLDMLWTMQDSGIFKFDWDRIWKQRDYQEIVDNIGLVTERFGYGVAVDLMNLINEFRFMQSDSEEFIALYSEYEKHMLPLLMAGLSKGLDAVDDSKTGKEKAKYINRVLLTEFVRLQKERDGYILIRESGKRYYIQPELKDDIDCWKLLTKQTFKFVGIDNFKSVLTRKQYQFLIEAYMIVRGHYDNKDIEWFRFDKKGNVKLNKRKLSGELGVSEVNFNQTMKRIQERIDKVFADVFSEYLKNSR</sequence>
<name>A0A1V0P1G1_LACLL</name>
<dbReference type="Proteomes" id="UP000192095">
    <property type="component" value="Chromosome"/>
</dbReference>
<evidence type="ECO:0000313" key="2">
    <source>
        <dbReference type="Proteomes" id="UP000192095"/>
    </source>
</evidence>
<dbReference type="RefSeq" id="WP_039115074.1">
    <property type="nucleotide sequence ID" value="NZ_CP010050.1"/>
</dbReference>
<organism evidence="1 2">
    <name type="scientific">Lactococcus lactis subsp. lactis</name>
    <name type="common">Streptococcus lactis</name>
    <dbReference type="NCBI Taxonomy" id="1360"/>
    <lineage>
        <taxon>Bacteria</taxon>
        <taxon>Bacillati</taxon>
        <taxon>Bacillota</taxon>
        <taxon>Bacilli</taxon>
        <taxon>Lactobacillales</taxon>
        <taxon>Streptococcaceae</taxon>
        <taxon>Lactococcus</taxon>
    </lineage>
</organism>
<evidence type="ECO:0000313" key="1">
    <source>
        <dbReference type="EMBL" id="ARE20527.1"/>
    </source>
</evidence>
<gene>
    <name evidence="1" type="ORF">LLUC06_0980</name>
</gene>
<dbReference type="AlphaFoldDB" id="A0A1V0P1G1"/>
<proteinExistence type="predicted"/>
<accession>A0A1V0P1G1</accession>
<dbReference type="EMBL" id="CP015902">
    <property type="protein sequence ID" value="ARE20527.1"/>
    <property type="molecule type" value="Genomic_DNA"/>
</dbReference>